<dbReference type="KEGG" id="psoj:PHYSODRAFT_485137"/>
<keyword evidence="1" id="KW-0446">Lipid-binding</keyword>
<dbReference type="PRINTS" id="PR00689">
    <property type="entry name" value="ACOABINDINGP"/>
</dbReference>
<name>G4YTE7_PHYSP</name>
<proteinExistence type="predicted"/>
<dbReference type="RefSeq" id="XP_009518834.1">
    <property type="nucleotide sequence ID" value="XM_009520539.1"/>
</dbReference>
<dbReference type="Gene3D" id="1.20.80.10">
    <property type="match status" value="1"/>
</dbReference>
<evidence type="ECO:0000256" key="1">
    <source>
        <dbReference type="ARBA" id="ARBA00023121"/>
    </source>
</evidence>
<dbReference type="PROSITE" id="PS51228">
    <property type="entry name" value="ACB_2"/>
    <property type="match status" value="1"/>
</dbReference>
<dbReference type="FunCoup" id="G4YTE7">
    <property type="interactions" value="56"/>
</dbReference>
<evidence type="ECO:0000313" key="4">
    <source>
        <dbReference type="Proteomes" id="UP000002640"/>
    </source>
</evidence>
<dbReference type="InParanoid" id="G4YTE7"/>
<sequence length="119" mass="12666">MSTTSSTSITERFERSLALGKTLPPLSDNAAKLQLYALFKQAQVDPNTTSRPGMLDFVGRAKWDAWSKLGDMTLDEAKLKYIAIIDELAAENGAATQDQDAAADATAAASSGDLLVEIS</sequence>
<dbReference type="GO" id="GO:0006631">
    <property type="term" value="P:fatty acid metabolic process"/>
    <property type="evidence" value="ECO:0007669"/>
    <property type="project" value="TreeGrafter"/>
</dbReference>
<evidence type="ECO:0000313" key="3">
    <source>
        <dbReference type="EMBL" id="EGZ23546.1"/>
    </source>
</evidence>
<dbReference type="STRING" id="1094619.G4YTE7"/>
<dbReference type="GO" id="GO:0005737">
    <property type="term" value="C:cytoplasm"/>
    <property type="evidence" value="ECO:0007669"/>
    <property type="project" value="TreeGrafter"/>
</dbReference>
<dbReference type="InterPro" id="IPR000582">
    <property type="entry name" value="Acyl-CoA-binding_protein"/>
</dbReference>
<evidence type="ECO:0000259" key="2">
    <source>
        <dbReference type="PROSITE" id="PS51228"/>
    </source>
</evidence>
<reference evidence="3 4" key="1">
    <citation type="journal article" date="2006" name="Science">
        <title>Phytophthora genome sequences uncover evolutionary origins and mechanisms of pathogenesis.</title>
        <authorList>
            <person name="Tyler B.M."/>
            <person name="Tripathy S."/>
            <person name="Zhang X."/>
            <person name="Dehal P."/>
            <person name="Jiang R.H."/>
            <person name="Aerts A."/>
            <person name="Arredondo F.D."/>
            <person name="Baxter L."/>
            <person name="Bensasson D."/>
            <person name="Beynon J.L."/>
            <person name="Chapman J."/>
            <person name="Damasceno C.M."/>
            <person name="Dorrance A.E."/>
            <person name="Dou D."/>
            <person name="Dickerman A.W."/>
            <person name="Dubchak I.L."/>
            <person name="Garbelotto M."/>
            <person name="Gijzen M."/>
            <person name="Gordon S.G."/>
            <person name="Govers F."/>
            <person name="Grunwald N.J."/>
            <person name="Huang W."/>
            <person name="Ivors K.L."/>
            <person name="Jones R.W."/>
            <person name="Kamoun S."/>
            <person name="Krampis K."/>
            <person name="Lamour K.H."/>
            <person name="Lee M.K."/>
            <person name="McDonald W.H."/>
            <person name="Medina M."/>
            <person name="Meijer H.J."/>
            <person name="Nordberg E.K."/>
            <person name="Maclean D.J."/>
            <person name="Ospina-Giraldo M.D."/>
            <person name="Morris P.F."/>
            <person name="Phuntumart V."/>
            <person name="Putnam N.H."/>
            <person name="Rash S."/>
            <person name="Rose J.K."/>
            <person name="Sakihama Y."/>
            <person name="Salamov A.A."/>
            <person name="Savidor A."/>
            <person name="Scheuring C.F."/>
            <person name="Smith B.M."/>
            <person name="Sobral B.W."/>
            <person name="Terry A."/>
            <person name="Torto-Alalibo T.A."/>
            <person name="Win J."/>
            <person name="Xu Z."/>
            <person name="Zhang H."/>
            <person name="Grigoriev I.V."/>
            <person name="Rokhsar D.S."/>
            <person name="Boore J.L."/>
        </authorList>
    </citation>
    <scope>NUCLEOTIDE SEQUENCE [LARGE SCALE GENOMIC DNA]</scope>
    <source>
        <strain evidence="3 4">P6497</strain>
    </source>
</reference>
<feature type="domain" description="ACB" evidence="2">
    <location>
        <begin position="9"/>
        <end position="94"/>
    </location>
</feature>
<keyword evidence="4" id="KW-1185">Reference proteome</keyword>
<protein>
    <submittedName>
        <fullName evidence="3">Acyl-CoA binding-like protein</fullName>
    </submittedName>
</protein>
<organism evidence="3 4">
    <name type="scientific">Phytophthora sojae (strain P6497)</name>
    <name type="common">Soybean stem and root rot agent</name>
    <name type="synonym">Phytophthora megasperma f. sp. glycines</name>
    <dbReference type="NCBI Taxonomy" id="1094619"/>
    <lineage>
        <taxon>Eukaryota</taxon>
        <taxon>Sar</taxon>
        <taxon>Stramenopiles</taxon>
        <taxon>Oomycota</taxon>
        <taxon>Peronosporomycetes</taxon>
        <taxon>Peronosporales</taxon>
        <taxon>Peronosporaceae</taxon>
        <taxon>Phytophthora</taxon>
    </lineage>
</organism>
<dbReference type="EMBL" id="JH159152">
    <property type="protein sequence ID" value="EGZ23546.1"/>
    <property type="molecule type" value="Genomic_DNA"/>
</dbReference>
<dbReference type="InterPro" id="IPR035984">
    <property type="entry name" value="Acyl-CoA-binding_sf"/>
</dbReference>
<dbReference type="PANTHER" id="PTHR23310:SF77">
    <property type="entry name" value="LD25952P"/>
    <property type="match status" value="1"/>
</dbReference>
<dbReference type="Pfam" id="PF00887">
    <property type="entry name" value="ACBP"/>
    <property type="match status" value="1"/>
</dbReference>
<dbReference type="GO" id="GO:0000062">
    <property type="term" value="F:fatty-acyl-CoA binding"/>
    <property type="evidence" value="ECO:0007669"/>
    <property type="project" value="InterPro"/>
</dbReference>
<dbReference type="GeneID" id="20655851"/>
<dbReference type="AlphaFoldDB" id="G4YTE7"/>
<dbReference type="SUPFAM" id="SSF47027">
    <property type="entry name" value="Acyl-CoA binding protein"/>
    <property type="match status" value="1"/>
</dbReference>
<gene>
    <name evidence="3" type="ORF">PHYSODRAFT_485137</name>
</gene>
<dbReference type="Proteomes" id="UP000002640">
    <property type="component" value="Unassembled WGS sequence"/>
</dbReference>
<dbReference type="PANTHER" id="PTHR23310">
    <property type="entry name" value="ACYL-COA-BINDING PROTEIN, ACBP"/>
    <property type="match status" value="1"/>
</dbReference>
<dbReference type="SMR" id="G4YTE7"/>
<accession>G4YTE7</accession>
<dbReference type="InterPro" id="IPR014352">
    <property type="entry name" value="FERM/acyl-CoA-bd_prot_sf"/>
</dbReference>